<accession>A0ABD0NKY7</accession>
<keyword evidence="3" id="KW-1185">Reference proteome</keyword>
<sequence>SVEESFNMSDENSGPSLGVARKKKIAIGVIFLLSPNEEENAKFQDFFFSHFPLFESHMNKLKSAIEQ</sequence>
<reference evidence="2 3" key="1">
    <citation type="submission" date="2024-05" db="EMBL/GenBank/DDBJ databases">
        <title>Genome sequencing and assembly of Indian major carp, Cirrhinus mrigala (Hamilton, 1822).</title>
        <authorList>
            <person name="Mohindra V."/>
            <person name="Chowdhury L.M."/>
            <person name="Lal K."/>
            <person name="Jena J.K."/>
        </authorList>
    </citation>
    <scope>NUCLEOTIDE SEQUENCE [LARGE SCALE GENOMIC DNA]</scope>
    <source>
        <strain evidence="2">CM1030</strain>
        <tissue evidence="2">Blood</tissue>
    </source>
</reference>
<evidence type="ECO:0000259" key="1">
    <source>
        <dbReference type="Pfam" id="PF14637"/>
    </source>
</evidence>
<comment type="caution">
    <text evidence="2">The sequence shown here is derived from an EMBL/GenBank/DDBJ whole genome shotgun (WGS) entry which is preliminary data.</text>
</comment>
<dbReference type="PANTHER" id="PTHR21634">
    <property type="entry name" value="RE13835P"/>
    <property type="match status" value="1"/>
</dbReference>
<dbReference type="AlphaFoldDB" id="A0ABD0NKY7"/>
<evidence type="ECO:0000313" key="3">
    <source>
        <dbReference type="Proteomes" id="UP001529510"/>
    </source>
</evidence>
<feature type="non-terminal residue" evidence="2">
    <location>
        <position position="1"/>
    </location>
</feature>
<feature type="domain" description="Folliculin-interacting protein middle" evidence="1">
    <location>
        <begin position="18"/>
        <end position="67"/>
    </location>
</feature>
<dbReference type="Proteomes" id="UP001529510">
    <property type="component" value="Unassembled WGS sequence"/>
</dbReference>
<feature type="non-terminal residue" evidence="2">
    <location>
        <position position="67"/>
    </location>
</feature>
<name>A0ABD0NKY7_CIRMR</name>
<evidence type="ECO:0000313" key="2">
    <source>
        <dbReference type="EMBL" id="KAL0161997.1"/>
    </source>
</evidence>
<proteinExistence type="predicted"/>
<dbReference type="PANTHER" id="PTHR21634:SF12">
    <property type="entry name" value="FOLLICULIN-INTERACTING PROTEIN 1"/>
    <property type="match status" value="1"/>
</dbReference>
<dbReference type="EMBL" id="JAMKFB020000021">
    <property type="protein sequence ID" value="KAL0161997.1"/>
    <property type="molecule type" value="Genomic_DNA"/>
</dbReference>
<organism evidence="2 3">
    <name type="scientific">Cirrhinus mrigala</name>
    <name type="common">Mrigala</name>
    <dbReference type="NCBI Taxonomy" id="683832"/>
    <lineage>
        <taxon>Eukaryota</taxon>
        <taxon>Metazoa</taxon>
        <taxon>Chordata</taxon>
        <taxon>Craniata</taxon>
        <taxon>Vertebrata</taxon>
        <taxon>Euteleostomi</taxon>
        <taxon>Actinopterygii</taxon>
        <taxon>Neopterygii</taxon>
        <taxon>Teleostei</taxon>
        <taxon>Ostariophysi</taxon>
        <taxon>Cypriniformes</taxon>
        <taxon>Cyprinidae</taxon>
        <taxon>Labeoninae</taxon>
        <taxon>Labeonini</taxon>
        <taxon>Cirrhinus</taxon>
    </lineage>
</organism>
<dbReference type="InterPro" id="IPR028085">
    <property type="entry name" value="FNIP_mid_dom"/>
</dbReference>
<dbReference type="Pfam" id="PF14637">
    <property type="entry name" value="FNIP_M"/>
    <property type="match status" value="1"/>
</dbReference>
<gene>
    <name evidence="2" type="ORF">M9458_041393</name>
</gene>
<protein>
    <recommendedName>
        <fullName evidence="1">Folliculin-interacting protein middle domain-containing protein</fullName>
    </recommendedName>
</protein>